<dbReference type="EMBL" id="KZ825058">
    <property type="protein sequence ID" value="RAH59832.1"/>
    <property type="molecule type" value="Genomic_DNA"/>
</dbReference>
<dbReference type="AlphaFoldDB" id="A0A8G1R7B5"/>
<sequence length="107" mass="12285">MWGILKRYPENSFDGIRLILHPNGANVDKEQRRVDHARNPLQSSVLLPLPMLDDPSYAYCIHYNPPWANFATGNPKIREREPRGTHGTDSKGRNARLIYCVDARCLQ</sequence>
<evidence type="ECO:0000313" key="2">
    <source>
        <dbReference type="EMBL" id="RAH59832.1"/>
    </source>
</evidence>
<feature type="compositionally biased region" description="Basic and acidic residues" evidence="1">
    <location>
        <begin position="76"/>
        <end position="91"/>
    </location>
</feature>
<evidence type="ECO:0000256" key="1">
    <source>
        <dbReference type="SAM" id="MobiDB-lite"/>
    </source>
</evidence>
<protein>
    <submittedName>
        <fullName evidence="2">Uncharacterized protein</fullName>
    </submittedName>
</protein>
<keyword evidence="3" id="KW-1185">Reference proteome</keyword>
<evidence type="ECO:0000313" key="3">
    <source>
        <dbReference type="Proteomes" id="UP000249526"/>
    </source>
</evidence>
<feature type="region of interest" description="Disordered" evidence="1">
    <location>
        <begin position="72"/>
        <end position="91"/>
    </location>
</feature>
<accession>A0A8G1R7B5</accession>
<dbReference type="Proteomes" id="UP000249526">
    <property type="component" value="Unassembled WGS sequence"/>
</dbReference>
<dbReference type="GeneID" id="37158335"/>
<name>A0A8G1R7B5_9EURO</name>
<dbReference type="RefSeq" id="XP_025517754.1">
    <property type="nucleotide sequence ID" value="XM_025654933.1"/>
</dbReference>
<reference evidence="2 3" key="1">
    <citation type="submission" date="2018-02" db="EMBL/GenBank/DDBJ databases">
        <title>The genomes of Aspergillus section Nigri reveals drivers in fungal speciation.</title>
        <authorList>
            <consortium name="DOE Joint Genome Institute"/>
            <person name="Vesth T.C."/>
            <person name="Nybo J."/>
            <person name="Theobald S."/>
            <person name="Brandl J."/>
            <person name="Frisvad J.C."/>
            <person name="Nielsen K.F."/>
            <person name="Lyhne E.K."/>
            <person name="Kogle M.E."/>
            <person name="Kuo A."/>
            <person name="Riley R."/>
            <person name="Clum A."/>
            <person name="Nolan M."/>
            <person name="Lipzen A."/>
            <person name="Salamov A."/>
            <person name="Henrissat B."/>
            <person name="Wiebenga A."/>
            <person name="De vries R.P."/>
            <person name="Grigoriev I.V."/>
            <person name="Mortensen U.H."/>
            <person name="Andersen M.R."/>
            <person name="Baker S.E."/>
        </authorList>
    </citation>
    <scope>NUCLEOTIDE SEQUENCE [LARGE SCALE GENOMIC DNA]</scope>
    <source>
        <strain evidence="2 3">CBS 112811</strain>
    </source>
</reference>
<organism evidence="2 3">
    <name type="scientific">Aspergillus piperis CBS 112811</name>
    <dbReference type="NCBI Taxonomy" id="1448313"/>
    <lineage>
        <taxon>Eukaryota</taxon>
        <taxon>Fungi</taxon>
        <taxon>Dikarya</taxon>
        <taxon>Ascomycota</taxon>
        <taxon>Pezizomycotina</taxon>
        <taxon>Eurotiomycetes</taxon>
        <taxon>Eurotiomycetidae</taxon>
        <taxon>Eurotiales</taxon>
        <taxon>Aspergillaceae</taxon>
        <taxon>Aspergillus</taxon>
        <taxon>Aspergillus subgen. Circumdati</taxon>
    </lineage>
</organism>
<gene>
    <name evidence="2" type="ORF">BO85DRAFT_251232</name>
</gene>
<proteinExistence type="predicted"/>